<reference evidence="1 2" key="1">
    <citation type="submission" date="2017-05" db="EMBL/GenBank/DDBJ databases">
        <title>Genome Sequence of Loktanella vestfoldensis Strain SMR4r Isolated from a Culture of the Diatom Skeletonema marinoi.</title>
        <authorList>
            <person name="Topel M."/>
            <person name="Pinder M.I.M."/>
            <person name="Johansson O.N."/>
            <person name="Kourtchenko O."/>
            <person name="Godhe A."/>
            <person name="Clarke A.K."/>
        </authorList>
    </citation>
    <scope>NUCLEOTIDE SEQUENCE [LARGE SCALE GENOMIC DNA]</scope>
    <source>
        <strain evidence="1 2">SMR4r</strain>
    </source>
</reference>
<dbReference type="InterPro" id="IPR021335">
    <property type="entry name" value="DUF2948"/>
</dbReference>
<protein>
    <recommendedName>
        <fullName evidence="3">DUF2948 family protein</fullName>
    </recommendedName>
</protein>
<evidence type="ECO:0008006" key="3">
    <source>
        <dbReference type="Google" id="ProtNLM"/>
    </source>
</evidence>
<name>A0A1Y0E9D5_9RHOB</name>
<accession>A0A1Y0E9D5</accession>
<evidence type="ECO:0000313" key="2">
    <source>
        <dbReference type="Proteomes" id="UP000195273"/>
    </source>
</evidence>
<proteinExistence type="predicted"/>
<organism evidence="1 2">
    <name type="scientific">Yoonia vestfoldensis</name>
    <dbReference type="NCBI Taxonomy" id="245188"/>
    <lineage>
        <taxon>Bacteria</taxon>
        <taxon>Pseudomonadati</taxon>
        <taxon>Pseudomonadota</taxon>
        <taxon>Alphaproteobacteria</taxon>
        <taxon>Rhodobacterales</taxon>
        <taxon>Paracoccaceae</taxon>
        <taxon>Yoonia</taxon>
    </lineage>
</organism>
<dbReference type="STRING" id="1122181.GCA_000382265_00909"/>
<dbReference type="KEGG" id="lvs:LOKVESSMR4R_00884"/>
<dbReference type="RefSeq" id="WP_087206471.1">
    <property type="nucleotide sequence ID" value="NZ_CP021431.1"/>
</dbReference>
<dbReference type="AlphaFoldDB" id="A0A1Y0E9D5"/>
<dbReference type="EMBL" id="CP021431">
    <property type="protein sequence ID" value="ARU00216.1"/>
    <property type="molecule type" value="Genomic_DNA"/>
</dbReference>
<sequence>MTRDASFRDGADKPLRLRALDAEDLAVIAAITQDAVFPVSEMRWDRKARRFALLINRFRWENGRQQPERVQSVLAFEDVMAVQSQGIDKAESDLVCSLLSIHFTPAADGAGRVELTLAGDGAIALQVEALEAVLRDVTQPYAAPSGKAPKHPD</sequence>
<dbReference type="Pfam" id="PF11164">
    <property type="entry name" value="DUF2948"/>
    <property type="match status" value="1"/>
</dbReference>
<gene>
    <name evidence="1" type="ORF">LOKVESSMR4R_00884</name>
</gene>
<dbReference type="Proteomes" id="UP000195273">
    <property type="component" value="Chromosome"/>
</dbReference>
<evidence type="ECO:0000313" key="1">
    <source>
        <dbReference type="EMBL" id="ARU00216.1"/>
    </source>
</evidence>
<dbReference type="OrthoDB" id="9806367at2"/>
<keyword evidence="2" id="KW-1185">Reference proteome</keyword>